<keyword evidence="4" id="KW-1185">Reference proteome</keyword>
<keyword evidence="1" id="KW-0175">Coiled coil</keyword>
<name>A0A090QKL0_9FLAO</name>
<dbReference type="EMBL" id="BBML01000001">
    <property type="protein sequence ID" value="GAK96031.1"/>
    <property type="molecule type" value="Genomic_DNA"/>
</dbReference>
<feature type="coiled-coil region" evidence="1">
    <location>
        <begin position="23"/>
        <end position="113"/>
    </location>
</feature>
<dbReference type="eggNOG" id="COG4942">
    <property type="taxonomic scope" value="Bacteria"/>
</dbReference>
<comment type="caution">
    <text evidence="3">The sequence shown here is derived from an EMBL/GenBank/DDBJ whole genome shotgun (WGS) entry which is preliminary data.</text>
</comment>
<proteinExistence type="predicted"/>
<dbReference type="Proteomes" id="UP000029221">
    <property type="component" value="Unassembled WGS sequence"/>
</dbReference>
<dbReference type="Gene3D" id="6.10.250.3150">
    <property type="match status" value="1"/>
</dbReference>
<dbReference type="AlphaFoldDB" id="A0A090QKL0"/>
<organism evidence="3 4">
    <name type="scientific">Nonlabens tegetincola</name>
    <dbReference type="NCBI Taxonomy" id="323273"/>
    <lineage>
        <taxon>Bacteria</taxon>
        <taxon>Pseudomonadati</taxon>
        <taxon>Bacteroidota</taxon>
        <taxon>Flavobacteriia</taxon>
        <taxon>Flavobacteriales</taxon>
        <taxon>Flavobacteriaceae</taxon>
        <taxon>Nonlabens</taxon>
    </lineage>
</organism>
<dbReference type="RefSeq" id="WP_201770699.1">
    <property type="nucleotide sequence ID" value="NZ_BBML01000001.1"/>
</dbReference>
<evidence type="ECO:0000313" key="3">
    <source>
        <dbReference type="EMBL" id="GAK96031.1"/>
    </source>
</evidence>
<evidence type="ECO:0000256" key="1">
    <source>
        <dbReference type="SAM" id="Coils"/>
    </source>
</evidence>
<feature type="compositionally biased region" description="Basic and acidic residues" evidence="2">
    <location>
        <begin position="190"/>
        <end position="199"/>
    </location>
</feature>
<gene>
    <name evidence="3" type="ORF">JCM19294_2813</name>
</gene>
<evidence type="ECO:0000256" key="2">
    <source>
        <dbReference type="SAM" id="MobiDB-lite"/>
    </source>
</evidence>
<evidence type="ECO:0000313" key="4">
    <source>
        <dbReference type="Proteomes" id="UP000029221"/>
    </source>
</evidence>
<reference evidence="3" key="1">
    <citation type="journal article" date="2014" name="Genome Announc.">
        <title>Draft Genome Sequences of Marine Flavobacterium Nonlabens Strains NR17, NR24, NR27, NR32, NR33, and Ara13.</title>
        <authorList>
            <person name="Nakanishi M."/>
            <person name="Meirelles P."/>
            <person name="Suzuki R."/>
            <person name="Takatani N."/>
            <person name="Mino S."/>
            <person name="Suda W."/>
            <person name="Oshima K."/>
            <person name="Hattori M."/>
            <person name="Ohkuma M."/>
            <person name="Hosokawa M."/>
            <person name="Miyashita K."/>
            <person name="Thompson F.L."/>
            <person name="Niwa A."/>
            <person name="Sawabe T."/>
            <person name="Sawabe T."/>
        </authorList>
    </citation>
    <scope>NUCLEOTIDE SEQUENCE [LARGE SCALE GENOMIC DNA]</scope>
    <source>
        <strain evidence="3">JCM 19294</strain>
    </source>
</reference>
<protein>
    <submittedName>
        <fullName evidence="3">Periplasmic septal ring factor</fullName>
    </submittedName>
</protein>
<accession>A0A090QKL0</accession>
<feature type="region of interest" description="Disordered" evidence="2">
    <location>
        <begin position="185"/>
        <end position="205"/>
    </location>
</feature>
<sequence length="205" mass="24037">MIKKLVVVLLVVFCGVHGTAQTQKELERKKAAIQDKINQYDRLLKEVRQEENTMTLLLETLDKKIASTQEIITITNREANALTRAIKNNRTEIKKLDEEVESLKKEYASMIVKAYKSKNDQSRLMFLLSSEDFLQAYKRVQYLKSIADYRKKQANEISEKSAQLKQKTEKLEIDKKQKEIVVAQNRKQKKELSKDKTEQENMLLW</sequence>